<evidence type="ECO:0000313" key="10">
    <source>
        <dbReference type="Proteomes" id="UP001501842"/>
    </source>
</evidence>
<evidence type="ECO:0000256" key="7">
    <source>
        <dbReference type="ARBA" id="ARBA00023136"/>
    </source>
</evidence>
<organism evidence="9 10">
    <name type="scientific">Actinocorallia aurantiaca</name>
    <dbReference type="NCBI Taxonomy" id="46204"/>
    <lineage>
        <taxon>Bacteria</taxon>
        <taxon>Bacillati</taxon>
        <taxon>Actinomycetota</taxon>
        <taxon>Actinomycetes</taxon>
        <taxon>Streptosporangiales</taxon>
        <taxon>Thermomonosporaceae</taxon>
        <taxon>Actinocorallia</taxon>
    </lineage>
</organism>
<dbReference type="PANTHER" id="PTHR43297">
    <property type="entry name" value="OLIGOPEPTIDE TRANSPORT ATP-BINDING PROTEIN APPD"/>
    <property type="match status" value="1"/>
</dbReference>
<dbReference type="InterPro" id="IPR017871">
    <property type="entry name" value="ABC_transporter-like_CS"/>
</dbReference>
<evidence type="ECO:0000256" key="1">
    <source>
        <dbReference type="ARBA" id="ARBA00004202"/>
    </source>
</evidence>
<dbReference type="CDD" id="cd03257">
    <property type="entry name" value="ABC_NikE_OppD_transporters"/>
    <property type="match status" value="2"/>
</dbReference>
<protein>
    <submittedName>
        <fullName evidence="9">ABC transporter ATP-binding protein</fullName>
    </submittedName>
</protein>
<sequence>MSDGLLNVRDLRVSFGTGPRAVTAADGVSFSIAEGECLALVGESGSGKSVTARSLVGLAGAGAHVRAGELTLRGRDLTRLSPREWRDVRGREIGLVLQAALVALDPLRPVGAEVAEPLRLHRTVPPAKVSARVLELLADVGVPEPERRAAQYPHQLSGGLRQRALIASALACDPVLLIADEPTTALDVTVQAQILDLLAARRARGTALLLISHDLAVVARLADRIAVMRDGLIVEHGPASRVLTAPAHPYTRLLLDAVPTSPAPRSAGVRKALASIGRDPGESGDGGPDAGEKAVVVEAEGLGKAYQGRVAVEGVSFRVGAGETLGVVGESGSGKTTVARMVLGLVEPDAGIVRLEGREWSGVAERRRRGRRGRIQPVYQDPLSSFDPRFTAGRILADALDAANRPAGQDEVAELLKQVGLNPDLAGRHPRRLSGGQQQRVAIARALAARPRVLVCDEPLSALDVSVAARVLDLFAELRDRLGVASLFISHHLGVVHRISDDVLVMKDGRVVEQGSAEQVFTDPRHSYTRRLLAALPTLERS</sequence>
<keyword evidence="10" id="KW-1185">Reference proteome</keyword>
<dbReference type="Proteomes" id="UP001501842">
    <property type="component" value="Unassembled WGS sequence"/>
</dbReference>
<proteinExistence type="inferred from homology"/>
<evidence type="ECO:0000256" key="6">
    <source>
        <dbReference type="ARBA" id="ARBA00022840"/>
    </source>
</evidence>
<dbReference type="EMBL" id="BAAATZ010000014">
    <property type="protein sequence ID" value="GAA2728982.1"/>
    <property type="molecule type" value="Genomic_DNA"/>
</dbReference>
<evidence type="ECO:0000256" key="2">
    <source>
        <dbReference type="ARBA" id="ARBA00005417"/>
    </source>
</evidence>
<evidence type="ECO:0000259" key="8">
    <source>
        <dbReference type="PROSITE" id="PS50893"/>
    </source>
</evidence>
<name>A0ABP6GT67_9ACTN</name>
<gene>
    <name evidence="9" type="ORF">GCM10010439_38400</name>
</gene>
<accession>A0ABP6GT67</accession>
<dbReference type="PROSITE" id="PS00211">
    <property type="entry name" value="ABC_TRANSPORTER_1"/>
    <property type="match status" value="1"/>
</dbReference>
<dbReference type="GO" id="GO:0005524">
    <property type="term" value="F:ATP binding"/>
    <property type="evidence" value="ECO:0007669"/>
    <property type="project" value="UniProtKB-KW"/>
</dbReference>
<dbReference type="PROSITE" id="PS50893">
    <property type="entry name" value="ABC_TRANSPORTER_2"/>
    <property type="match status" value="2"/>
</dbReference>
<dbReference type="SUPFAM" id="SSF52540">
    <property type="entry name" value="P-loop containing nucleoside triphosphate hydrolases"/>
    <property type="match status" value="2"/>
</dbReference>
<comment type="caution">
    <text evidence="9">The sequence shown here is derived from an EMBL/GenBank/DDBJ whole genome shotgun (WGS) entry which is preliminary data.</text>
</comment>
<comment type="similarity">
    <text evidence="2">Belongs to the ABC transporter superfamily.</text>
</comment>
<dbReference type="NCBIfam" id="NF008453">
    <property type="entry name" value="PRK11308.1"/>
    <property type="match status" value="2"/>
</dbReference>
<feature type="domain" description="ABC transporter" evidence="8">
    <location>
        <begin position="297"/>
        <end position="533"/>
    </location>
</feature>
<dbReference type="InterPro" id="IPR027417">
    <property type="entry name" value="P-loop_NTPase"/>
</dbReference>
<dbReference type="InterPro" id="IPR013563">
    <property type="entry name" value="Oligopep_ABC_C"/>
</dbReference>
<dbReference type="InterPro" id="IPR003593">
    <property type="entry name" value="AAA+_ATPase"/>
</dbReference>
<feature type="domain" description="ABC transporter" evidence="8">
    <location>
        <begin position="6"/>
        <end position="255"/>
    </location>
</feature>
<dbReference type="NCBIfam" id="NF007739">
    <property type="entry name" value="PRK10419.1"/>
    <property type="match status" value="2"/>
</dbReference>
<dbReference type="PANTHER" id="PTHR43297:SF2">
    <property type="entry name" value="DIPEPTIDE TRANSPORT ATP-BINDING PROTEIN DPPD"/>
    <property type="match status" value="1"/>
</dbReference>
<dbReference type="RefSeq" id="WP_344451876.1">
    <property type="nucleotide sequence ID" value="NZ_BAAATZ010000014.1"/>
</dbReference>
<evidence type="ECO:0000256" key="3">
    <source>
        <dbReference type="ARBA" id="ARBA00022448"/>
    </source>
</evidence>
<dbReference type="Pfam" id="PF00005">
    <property type="entry name" value="ABC_tran"/>
    <property type="match status" value="2"/>
</dbReference>
<dbReference type="Gene3D" id="3.40.50.300">
    <property type="entry name" value="P-loop containing nucleotide triphosphate hydrolases"/>
    <property type="match status" value="2"/>
</dbReference>
<keyword evidence="3" id="KW-0813">Transport</keyword>
<evidence type="ECO:0000256" key="5">
    <source>
        <dbReference type="ARBA" id="ARBA00022741"/>
    </source>
</evidence>
<keyword evidence="5" id="KW-0547">Nucleotide-binding</keyword>
<evidence type="ECO:0000313" key="9">
    <source>
        <dbReference type="EMBL" id="GAA2728982.1"/>
    </source>
</evidence>
<dbReference type="InterPro" id="IPR050388">
    <property type="entry name" value="ABC_Ni/Peptide_Import"/>
</dbReference>
<dbReference type="Pfam" id="PF08352">
    <property type="entry name" value="oligo_HPY"/>
    <property type="match status" value="2"/>
</dbReference>
<comment type="subcellular location">
    <subcellularLocation>
        <location evidence="1">Cell membrane</location>
        <topology evidence="1">Peripheral membrane protein</topology>
    </subcellularLocation>
</comment>
<dbReference type="SMART" id="SM00382">
    <property type="entry name" value="AAA"/>
    <property type="match status" value="2"/>
</dbReference>
<reference evidence="10" key="1">
    <citation type="journal article" date="2019" name="Int. J. Syst. Evol. Microbiol.">
        <title>The Global Catalogue of Microorganisms (GCM) 10K type strain sequencing project: providing services to taxonomists for standard genome sequencing and annotation.</title>
        <authorList>
            <consortium name="The Broad Institute Genomics Platform"/>
            <consortium name="The Broad Institute Genome Sequencing Center for Infectious Disease"/>
            <person name="Wu L."/>
            <person name="Ma J."/>
        </authorList>
    </citation>
    <scope>NUCLEOTIDE SEQUENCE [LARGE SCALE GENOMIC DNA]</scope>
    <source>
        <strain evidence="10">JCM 8201</strain>
    </source>
</reference>
<dbReference type="InterPro" id="IPR003439">
    <property type="entry name" value="ABC_transporter-like_ATP-bd"/>
</dbReference>
<keyword evidence="7" id="KW-0472">Membrane</keyword>
<keyword evidence="6 9" id="KW-0067">ATP-binding</keyword>
<evidence type="ECO:0000256" key="4">
    <source>
        <dbReference type="ARBA" id="ARBA00022475"/>
    </source>
</evidence>
<keyword evidence="4" id="KW-1003">Cell membrane</keyword>